<evidence type="ECO:0000256" key="1">
    <source>
        <dbReference type="ARBA" id="ARBA00009922"/>
    </source>
</evidence>
<dbReference type="Pfam" id="PF13361">
    <property type="entry name" value="UvrD_C"/>
    <property type="match status" value="1"/>
</dbReference>
<dbReference type="GO" id="GO:0000725">
    <property type="term" value="P:recombinational repair"/>
    <property type="evidence" value="ECO:0007669"/>
    <property type="project" value="TreeGrafter"/>
</dbReference>
<dbReference type="InterPro" id="IPR014016">
    <property type="entry name" value="UvrD-like_ATP-bd"/>
</dbReference>
<keyword evidence="6" id="KW-0413">Isomerase</keyword>
<dbReference type="GO" id="GO:0005524">
    <property type="term" value="F:ATP binding"/>
    <property type="evidence" value="ECO:0007669"/>
    <property type="project" value="UniProtKB-UniRule"/>
</dbReference>
<dbReference type="PROSITE" id="PS51198">
    <property type="entry name" value="UVRD_HELICASE_ATP_BIND"/>
    <property type="match status" value="1"/>
</dbReference>
<organism evidence="12 13">
    <name type="scientific">Pengzhenrongella sicca</name>
    <dbReference type="NCBI Taxonomy" id="2819238"/>
    <lineage>
        <taxon>Bacteria</taxon>
        <taxon>Bacillati</taxon>
        <taxon>Actinomycetota</taxon>
        <taxon>Actinomycetes</taxon>
        <taxon>Micrococcales</taxon>
        <taxon>Pengzhenrongella</taxon>
    </lineage>
</organism>
<gene>
    <name evidence="12" type="ORF">J4E96_00335</name>
</gene>
<reference evidence="12" key="1">
    <citation type="submission" date="2021-03" db="EMBL/GenBank/DDBJ databases">
        <title>Pengzhenrongella sicca gen. nov., sp. nov., a new member of suborder Micrococcineae isolated from High-Arctic tundra soil.</title>
        <authorList>
            <person name="Peng F."/>
        </authorList>
    </citation>
    <scope>NUCLEOTIDE SEQUENCE</scope>
    <source>
        <strain evidence="12">LRZ-2</strain>
    </source>
</reference>
<evidence type="ECO:0000256" key="2">
    <source>
        <dbReference type="ARBA" id="ARBA00022741"/>
    </source>
</evidence>
<accession>A0A8A4ZF77</accession>
<dbReference type="RefSeq" id="WP_227423852.1">
    <property type="nucleotide sequence ID" value="NZ_CP071868.1"/>
</dbReference>
<evidence type="ECO:0000256" key="5">
    <source>
        <dbReference type="ARBA" id="ARBA00022840"/>
    </source>
</evidence>
<keyword evidence="5 10" id="KW-0067">ATP-binding</keyword>
<evidence type="ECO:0000256" key="4">
    <source>
        <dbReference type="ARBA" id="ARBA00022806"/>
    </source>
</evidence>
<evidence type="ECO:0000259" key="11">
    <source>
        <dbReference type="PROSITE" id="PS51198"/>
    </source>
</evidence>
<dbReference type="InterPro" id="IPR000212">
    <property type="entry name" value="DNA_helicase_UvrD/REP"/>
</dbReference>
<protein>
    <recommendedName>
        <fullName evidence="8">DNA 3'-5' helicase</fullName>
        <ecNumber evidence="8">5.6.2.4</ecNumber>
    </recommendedName>
</protein>
<evidence type="ECO:0000256" key="10">
    <source>
        <dbReference type="PROSITE-ProRule" id="PRU00560"/>
    </source>
</evidence>
<dbReference type="Gene3D" id="3.40.50.300">
    <property type="entry name" value="P-loop containing nucleotide triphosphate hydrolases"/>
    <property type="match status" value="2"/>
</dbReference>
<dbReference type="Gene3D" id="1.10.10.160">
    <property type="match status" value="1"/>
</dbReference>
<evidence type="ECO:0000313" key="12">
    <source>
        <dbReference type="EMBL" id="QTE29563.1"/>
    </source>
</evidence>
<dbReference type="GO" id="GO:0043138">
    <property type="term" value="F:3'-5' DNA helicase activity"/>
    <property type="evidence" value="ECO:0007669"/>
    <property type="project" value="UniProtKB-EC"/>
</dbReference>
<dbReference type="InterPro" id="IPR014017">
    <property type="entry name" value="DNA_helicase_UvrD-like_C"/>
</dbReference>
<comment type="catalytic activity">
    <reaction evidence="7">
        <text>Couples ATP hydrolysis with the unwinding of duplex DNA by translocating in the 3'-5' direction.</text>
        <dbReference type="EC" id="5.6.2.4"/>
    </reaction>
</comment>
<name>A0A8A4ZF77_9MICO</name>
<dbReference type="AlphaFoldDB" id="A0A8A4ZF77"/>
<evidence type="ECO:0000256" key="8">
    <source>
        <dbReference type="ARBA" id="ARBA00034808"/>
    </source>
</evidence>
<proteinExistence type="inferred from homology"/>
<dbReference type="PANTHER" id="PTHR11070">
    <property type="entry name" value="UVRD / RECB / PCRA DNA HELICASE FAMILY MEMBER"/>
    <property type="match status" value="1"/>
</dbReference>
<dbReference type="GO" id="GO:0016787">
    <property type="term" value="F:hydrolase activity"/>
    <property type="evidence" value="ECO:0007669"/>
    <property type="project" value="UniProtKB-UniRule"/>
</dbReference>
<sequence>MSAGDSAEAEGRRQLALADAHTLAASRARHAASRYDLAASTERRTVTALAALAAAGHHLLPDRGWPGSRTAQVDLVVVGPGGVFIVDTKAWADVTIDRERVYRGQADVTDDLMALADLAYTAEAGFAEVGLAPGEVRPVVVLAGRRGVDERVGPLRVVGERDVLRHIASFGRRLTQAQIDVVLARALTLFPQVGPPSPVNVAVAEPVLSPRAAVEPDALLTRDEVDAAQLEAILAAPIEDWMTFLRPAQAKLVRRSFNGPARIRGAAGTGKTVVGLHRAAYLARSRPGTVLVTTFVRTLPQVLRQLLARLAPDVVDKIEFASVHGFARRLLSERGVRVQLEPVQAANAMERAWNDVGRDGPLAGTGLDRSYWEDEITHVLKGRGITRFDDYANLARTGRRHRLPLELRTAVWELYLAYDRDLRAHGCHDYADLILLAEAELRREPLAVPYSAVIVDEAQDLSCAMIRLLHGLVGDAHDGLTLIGDGQQAIYPGGYTLAEAGVSLAGRGVVLDVNYRNTAQIMAFAAKLVAGDEFADIEGVPSYGDVPGRIARNGPKPHVEHCVSWRAREVLLVERVRSVIENVGTGLGDVGVLCATTTGVSRAVAALGRAGIAVQPLADYDGARGAAVKVGTIKRAKGLEFKQVLLADVQENWVADGVVPAEGAERERWELRRRELYVAMTRARDGLWVGIV</sequence>
<evidence type="ECO:0000256" key="7">
    <source>
        <dbReference type="ARBA" id="ARBA00034617"/>
    </source>
</evidence>
<evidence type="ECO:0000256" key="3">
    <source>
        <dbReference type="ARBA" id="ARBA00022801"/>
    </source>
</evidence>
<dbReference type="InterPro" id="IPR027417">
    <property type="entry name" value="P-loop_NTPase"/>
</dbReference>
<keyword evidence="4 10" id="KW-0347">Helicase</keyword>
<comment type="similarity">
    <text evidence="1">Belongs to the helicase family. UvrD subfamily.</text>
</comment>
<dbReference type="GO" id="GO:0003677">
    <property type="term" value="F:DNA binding"/>
    <property type="evidence" value="ECO:0007669"/>
    <property type="project" value="UniProtKB-KW"/>
</dbReference>
<dbReference type="PANTHER" id="PTHR11070:SF45">
    <property type="entry name" value="DNA 3'-5' HELICASE"/>
    <property type="match status" value="1"/>
</dbReference>
<comment type="catalytic activity">
    <reaction evidence="9">
        <text>ATP + H2O = ADP + phosphate + H(+)</text>
        <dbReference type="Rhea" id="RHEA:13065"/>
        <dbReference type="ChEBI" id="CHEBI:15377"/>
        <dbReference type="ChEBI" id="CHEBI:15378"/>
        <dbReference type="ChEBI" id="CHEBI:30616"/>
        <dbReference type="ChEBI" id="CHEBI:43474"/>
        <dbReference type="ChEBI" id="CHEBI:456216"/>
        <dbReference type="EC" id="5.6.2.4"/>
    </reaction>
</comment>
<dbReference type="Pfam" id="PF00580">
    <property type="entry name" value="UvrD-helicase"/>
    <property type="match status" value="1"/>
</dbReference>
<keyword evidence="2 10" id="KW-0547">Nucleotide-binding</keyword>
<keyword evidence="13" id="KW-1185">Reference proteome</keyword>
<dbReference type="SUPFAM" id="SSF52540">
    <property type="entry name" value="P-loop containing nucleoside triphosphate hydrolases"/>
    <property type="match status" value="1"/>
</dbReference>
<keyword evidence="3 10" id="KW-0378">Hydrolase</keyword>
<dbReference type="KEGG" id="psic:J4E96_00335"/>
<dbReference type="InterPro" id="IPR011528">
    <property type="entry name" value="NERD"/>
</dbReference>
<evidence type="ECO:0000313" key="13">
    <source>
        <dbReference type="Proteomes" id="UP000663937"/>
    </source>
</evidence>
<dbReference type="Pfam" id="PF08378">
    <property type="entry name" value="NERD"/>
    <property type="match status" value="1"/>
</dbReference>
<dbReference type="Proteomes" id="UP000663937">
    <property type="component" value="Chromosome"/>
</dbReference>
<dbReference type="InterPro" id="IPR013986">
    <property type="entry name" value="DExx_box_DNA_helicase_dom_sf"/>
</dbReference>
<evidence type="ECO:0000256" key="9">
    <source>
        <dbReference type="ARBA" id="ARBA00048988"/>
    </source>
</evidence>
<dbReference type="EMBL" id="CP071868">
    <property type="protein sequence ID" value="QTE29563.1"/>
    <property type="molecule type" value="Genomic_DNA"/>
</dbReference>
<dbReference type="EC" id="5.6.2.4" evidence="8"/>
<feature type="domain" description="UvrD-like helicase ATP-binding" evidence="11">
    <location>
        <begin position="244"/>
        <end position="579"/>
    </location>
</feature>
<evidence type="ECO:0000256" key="6">
    <source>
        <dbReference type="ARBA" id="ARBA00023235"/>
    </source>
</evidence>
<feature type="binding site" evidence="10">
    <location>
        <begin position="265"/>
        <end position="272"/>
    </location>
    <ligand>
        <name>ATP</name>
        <dbReference type="ChEBI" id="CHEBI:30616"/>
    </ligand>
</feature>